<gene>
    <name evidence="1" type="ORF">FEK35_29730</name>
</gene>
<evidence type="ECO:0000313" key="1">
    <source>
        <dbReference type="EMBL" id="TLF93573.1"/>
    </source>
</evidence>
<comment type="caution">
    <text evidence="1">The sequence shown here is derived from an EMBL/GenBank/DDBJ whole genome shotgun (WGS) entry which is preliminary data.</text>
</comment>
<accession>A0A5R8P4V6</accession>
<name>A0A5R8P4V6_9NOCA</name>
<protein>
    <recommendedName>
        <fullName evidence="3">DUF4351 domain-containing protein</fullName>
    </recommendedName>
</protein>
<evidence type="ECO:0000313" key="2">
    <source>
        <dbReference type="Proteomes" id="UP000308349"/>
    </source>
</evidence>
<dbReference type="OrthoDB" id="4571322at2"/>
<reference evidence="1 2" key="1">
    <citation type="submission" date="2019-05" db="EMBL/GenBank/DDBJ databases">
        <title>Genomes sequences of two Nocardia cyriacigeorgica environmental isolates, type strains Nocardia asteroides ATCC 19247 and Nocardia cyriacigeorgica DSM 44484.</title>
        <authorList>
            <person name="Vautrin F."/>
            <person name="Bergeron E."/>
            <person name="Dubost A."/>
            <person name="Abrouk D."/>
            <person name="Rodriguez Nava V."/>
            <person name="Pujic P."/>
        </authorList>
    </citation>
    <scope>NUCLEOTIDE SEQUENCE [LARGE SCALE GENOMIC DNA]</scope>
    <source>
        <strain evidence="1 2">EML 1456</strain>
    </source>
</reference>
<organism evidence="1 2">
    <name type="scientific">Nocardia cyriacigeorgica</name>
    <dbReference type="NCBI Taxonomy" id="135487"/>
    <lineage>
        <taxon>Bacteria</taxon>
        <taxon>Bacillati</taxon>
        <taxon>Actinomycetota</taxon>
        <taxon>Actinomycetes</taxon>
        <taxon>Mycobacteriales</taxon>
        <taxon>Nocardiaceae</taxon>
        <taxon>Nocardia</taxon>
    </lineage>
</organism>
<dbReference type="RefSeq" id="WP_138459030.1">
    <property type="nucleotide sequence ID" value="NZ_VBUU01000051.1"/>
</dbReference>
<proteinExistence type="predicted"/>
<dbReference type="Proteomes" id="UP000308349">
    <property type="component" value="Unassembled WGS sequence"/>
</dbReference>
<evidence type="ECO:0008006" key="3">
    <source>
        <dbReference type="Google" id="ProtNLM"/>
    </source>
</evidence>
<dbReference type="AlphaFoldDB" id="A0A5R8P4V6"/>
<sequence length="69" mass="7608">MTTAERLMARGRAEGEVRGMCSSLLRQLEFKFGQLPTGVVEAVRAADPAELRLWALRVLTASTLDEIFA</sequence>
<dbReference type="EMBL" id="VBUU01000051">
    <property type="protein sequence ID" value="TLF93573.1"/>
    <property type="molecule type" value="Genomic_DNA"/>
</dbReference>